<dbReference type="SUPFAM" id="SSF52540">
    <property type="entry name" value="P-loop containing nucleoside triphosphate hydrolases"/>
    <property type="match status" value="1"/>
</dbReference>
<keyword evidence="4" id="KW-0342">GTP-binding</keyword>
<keyword evidence="1" id="KW-0547">Nucleotide-binding</keyword>
<evidence type="ECO:0000313" key="10">
    <source>
        <dbReference type="EMBL" id="KAK9721778.1"/>
    </source>
</evidence>
<evidence type="ECO:0000256" key="1">
    <source>
        <dbReference type="ARBA" id="ARBA00022741"/>
    </source>
</evidence>
<dbReference type="InterPro" id="IPR011629">
    <property type="entry name" value="CobW-like_C"/>
</dbReference>
<dbReference type="SUPFAM" id="SSF90002">
    <property type="entry name" value="Hypothetical protein YjiA, C-terminal domain"/>
    <property type="match status" value="1"/>
</dbReference>
<comment type="catalytic activity">
    <reaction evidence="7">
        <text>GTP + H2O = GDP + phosphate + H(+)</text>
        <dbReference type="Rhea" id="RHEA:19669"/>
        <dbReference type="ChEBI" id="CHEBI:15377"/>
        <dbReference type="ChEBI" id="CHEBI:15378"/>
        <dbReference type="ChEBI" id="CHEBI:37565"/>
        <dbReference type="ChEBI" id="CHEBI:43474"/>
        <dbReference type="ChEBI" id="CHEBI:58189"/>
    </reaction>
    <physiologicalReaction direction="left-to-right" evidence="7">
        <dbReference type="Rhea" id="RHEA:19670"/>
    </physiologicalReaction>
</comment>
<evidence type="ECO:0000313" key="11">
    <source>
        <dbReference type="Proteomes" id="UP001479436"/>
    </source>
</evidence>
<dbReference type="InterPro" id="IPR051316">
    <property type="entry name" value="Zinc-reg_GTPase_activator"/>
</dbReference>
<keyword evidence="3" id="KW-0862">Zinc</keyword>
<evidence type="ECO:0000256" key="4">
    <source>
        <dbReference type="ARBA" id="ARBA00023134"/>
    </source>
</evidence>
<feature type="domain" description="CobW/HypB/UreG nucleotide-binding" evidence="8">
    <location>
        <begin position="39"/>
        <end position="226"/>
    </location>
</feature>
<protein>
    <recommendedName>
        <fullName evidence="12">COBW domain-containing protein 1</fullName>
    </recommendedName>
</protein>
<dbReference type="CDD" id="cd03112">
    <property type="entry name" value="CobW-like"/>
    <property type="match status" value="1"/>
</dbReference>
<dbReference type="Pfam" id="PF02492">
    <property type="entry name" value="cobW"/>
    <property type="match status" value="1"/>
</dbReference>
<sequence>MSLEEECPNLIDAEEIPDLVQAPTVKKFLEESDIEKKIPITIVTGFLGSGKTTLLNYILTEQHNKRVAVILNEFGESSDIEKSLSVNQDGELYEEWLELRNGCLCCSVKDSGVKAIENLMTKKGKFDYILLETTGLADPGPIASIFWLDDQLCSEIFLDGIITVVDAKHVEQHLQEKKANNEVNEAVKQIALADRLILNKVDLVNESDLERLESSIRSINSEASLIKTEKARVSMDFILDIGAYDVSTTKGAPDFVNSASSNHLDQGVTTVCIRFENDCEDVKKVEKWIQELLWEGKIPGCDVGEDEIAVLRLKGILTPRNQPNTRVVIQGVHEIYDMQEIPITSETTKESKIVLIGKGLKQSQLEESLRDFLRQ</sequence>
<proteinExistence type="inferred from homology"/>
<reference evidence="10 11" key="1">
    <citation type="submission" date="2023-04" db="EMBL/GenBank/DDBJ databases">
        <title>Genome of Basidiobolus ranarum AG-B5.</title>
        <authorList>
            <person name="Stajich J.E."/>
            <person name="Carter-House D."/>
            <person name="Gryganskyi A."/>
        </authorList>
    </citation>
    <scope>NUCLEOTIDE SEQUENCE [LARGE SCALE GENOMIC DNA]</scope>
    <source>
        <strain evidence="10 11">AG-B5</strain>
    </source>
</reference>
<dbReference type="EMBL" id="JASJQH010006969">
    <property type="protein sequence ID" value="KAK9721778.1"/>
    <property type="molecule type" value="Genomic_DNA"/>
</dbReference>
<dbReference type="PANTHER" id="PTHR13748">
    <property type="entry name" value="COBW-RELATED"/>
    <property type="match status" value="1"/>
</dbReference>
<evidence type="ECO:0000256" key="2">
    <source>
        <dbReference type="ARBA" id="ARBA00022801"/>
    </source>
</evidence>
<dbReference type="InterPro" id="IPR036627">
    <property type="entry name" value="CobW-likC_sf"/>
</dbReference>
<evidence type="ECO:0000256" key="6">
    <source>
        <dbReference type="ARBA" id="ARBA00034320"/>
    </source>
</evidence>
<dbReference type="Gene3D" id="3.30.1220.10">
    <property type="entry name" value="CobW-like, C-terminal domain"/>
    <property type="match status" value="1"/>
</dbReference>
<dbReference type="PANTHER" id="PTHR13748:SF31">
    <property type="entry name" value="ZINC-REGULATED GTPASE METALLOPROTEIN ACTIVATOR 1A-RELATED"/>
    <property type="match status" value="1"/>
</dbReference>
<dbReference type="InterPro" id="IPR027417">
    <property type="entry name" value="P-loop_NTPase"/>
</dbReference>
<dbReference type="Proteomes" id="UP001479436">
    <property type="component" value="Unassembled WGS sequence"/>
</dbReference>
<evidence type="ECO:0000256" key="3">
    <source>
        <dbReference type="ARBA" id="ARBA00022833"/>
    </source>
</evidence>
<gene>
    <name evidence="10" type="ORF">K7432_003177</name>
</gene>
<comment type="caution">
    <text evidence="10">The sequence shown here is derived from an EMBL/GenBank/DDBJ whole genome shotgun (WGS) entry which is preliminary data.</text>
</comment>
<dbReference type="Pfam" id="PF07683">
    <property type="entry name" value="CobW_C"/>
    <property type="match status" value="1"/>
</dbReference>
<accession>A0ABR2W7K1</accession>
<evidence type="ECO:0008006" key="12">
    <source>
        <dbReference type="Google" id="ProtNLM"/>
    </source>
</evidence>
<evidence type="ECO:0000259" key="8">
    <source>
        <dbReference type="Pfam" id="PF02492"/>
    </source>
</evidence>
<comment type="similarity">
    <text evidence="6">Belongs to the SIMIBI class G3E GTPase family. ZNG1 subfamily.</text>
</comment>
<dbReference type="Gene3D" id="3.40.50.300">
    <property type="entry name" value="P-loop containing nucleotide triphosphate hydrolases"/>
    <property type="match status" value="1"/>
</dbReference>
<keyword evidence="2" id="KW-0378">Hydrolase</keyword>
<evidence type="ECO:0000256" key="7">
    <source>
        <dbReference type="ARBA" id="ARBA00049117"/>
    </source>
</evidence>
<keyword evidence="5" id="KW-0143">Chaperone</keyword>
<keyword evidence="11" id="KW-1185">Reference proteome</keyword>
<dbReference type="InterPro" id="IPR003495">
    <property type="entry name" value="CobW/HypB/UreG_nucleotide-bd"/>
</dbReference>
<feature type="domain" description="CobW C-terminal" evidence="9">
    <location>
        <begin position="271"/>
        <end position="373"/>
    </location>
</feature>
<name>A0ABR2W7K1_9FUNG</name>
<evidence type="ECO:0000259" key="9">
    <source>
        <dbReference type="Pfam" id="PF07683"/>
    </source>
</evidence>
<evidence type="ECO:0000256" key="5">
    <source>
        <dbReference type="ARBA" id="ARBA00023186"/>
    </source>
</evidence>
<organism evidence="10 11">
    <name type="scientific">Basidiobolus ranarum</name>
    <dbReference type="NCBI Taxonomy" id="34480"/>
    <lineage>
        <taxon>Eukaryota</taxon>
        <taxon>Fungi</taxon>
        <taxon>Fungi incertae sedis</taxon>
        <taxon>Zoopagomycota</taxon>
        <taxon>Entomophthoromycotina</taxon>
        <taxon>Basidiobolomycetes</taxon>
        <taxon>Basidiobolales</taxon>
        <taxon>Basidiobolaceae</taxon>
        <taxon>Basidiobolus</taxon>
    </lineage>
</organism>